<dbReference type="EMBL" id="PKUR01000002">
    <property type="protein sequence ID" value="PLW86987.1"/>
    <property type="molecule type" value="Genomic_DNA"/>
</dbReference>
<dbReference type="Proteomes" id="UP000235162">
    <property type="component" value="Unassembled WGS sequence"/>
</dbReference>
<protein>
    <submittedName>
        <fullName evidence="1">Uncharacterized protein</fullName>
    </submittedName>
</protein>
<dbReference type="GO" id="GO:0019867">
    <property type="term" value="C:outer membrane"/>
    <property type="evidence" value="ECO:0007669"/>
    <property type="project" value="InterPro"/>
</dbReference>
<gene>
    <name evidence="1" type="ORF">C0029_08575</name>
</gene>
<organism evidence="1 2">
    <name type="scientific">Halioglobus japonicus</name>
    <dbReference type="NCBI Taxonomy" id="930805"/>
    <lineage>
        <taxon>Bacteria</taxon>
        <taxon>Pseudomonadati</taxon>
        <taxon>Pseudomonadota</taxon>
        <taxon>Gammaproteobacteria</taxon>
        <taxon>Cellvibrionales</taxon>
        <taxon>Halieaceae</taxon>
        <taxon>Halioglobus</taxon>
    </lineage>
</organism>
<sequence>MDSAGADIPLGEHWALNAGVWYIDIDTTATVTLKDAGDSKVRFDVEIDP</sequence>
<dbReference type="InterPro" id="IPR005618">
    <property type="entry name" value="OMPW"/>
</dbReference>
<accession>A0AAP8SNU0</accession>
<name>A0AAP8SNU0_9GAMM</name>
<reference evidence="1 2" key="1">
    <citation type="submission" date="2018-01" db="EMBL/GenBank/DDBJ databases">
        <title>The draft genome sequence of Halioglobus japonicus S1-36.</title>
        <authorList>
            <person name="Du Z.-J."/>
            <person name="Shi M.-J."/>
        </authorList>
    </citation>
    <scope>NUCLEOTIDE SEQUENCE [LARGE SCALE GENOMIC DNA]</scope>
    <source>
        <strain evidence="1 2">S1-36</strain>
    </source>
</reference>
<evidence type="ECO:0000313" key="1">
    <source>
        <dbReference type="EMBL" id="PLW86987.1"/>
    </source>
</evidence>
<keyword evidence="2" id="KW-1185">Reference proteome</keyword>
<evidence type="ECO:0000313" key="2">
    <source>
        <dbReference type="Proteomes" id="UP000235162"/>
    </source>
</evidence>
<proteinExistence type="predicted"/>
<dbReference type="AlphaFoldDB" id="A0AAP8SNU0"/>
<comment type="caution">
    <text evidence="1">The sequence shown here is derived from an EMBL/GenBank/DDBJ whole genome shotgun (WGS) entry which is preliminary data.</text>
</comment>
<dbReference type="Pfam" id="PF03922">
    <property type="entry name" value="OmpW"/>
    <property type="match status" value="1"/>
</dbReference>
<dbReference type="Gene3D" id="2.40.160.20">
    <property type="match status" value="1"/>
</dbReference>
<dbReference type="RefSeq" id="WP_084201125.1">
    <property type="nucleotide sequence ID" value="NZ_BMYL01000002.1"/>
</dbReference>